<evidence type="ECO:0000313" key="1">
    <source>
        <dbReference type="EMBL" id="TFK61906.1"/>
    </source>
</evidence>
<accession>A0ACD3A8D7</accession>
<proteinExistence type="predicted"/>
<organism evidence="1 2">
    <name type="scientific">Pluteus cervinus</name>
    <dbReference type="NCBI Taxonomy" id="181527"/>
    <lineage>
        <taxon>Eukaryota</taxon>
        <taxon>Fungi</taxon>
        <taxon>Dikarya</taxon>
        <taxon>Basidiomycota</taxon>
        <taxon>Agaricomycotina</taxon>
        <taxon>Agaricomycetes</taxon>
        <taxon>Agaricomycetidae</taxon>
        <taxon>Agaricales</taxon>
        <taxon>Pluteineae</taxon>
        <taxon>Pluteaceae</taxon>
        <taxon>Pluteus</taxon>
    </lineage>
</organism>
<protein>
    <submittedName>
        <fullName evidence="1">Signal recognition particle, SRP19 subunit</fullName>
    </submittedName>
</protein>
<dbReference type="Proteomes" id="UP000308600">
    <property type="component" value="Unassembled WGS sequence"/>
</dbReference>
<reference evidence="1 2" key="1">
    <citation type="journal article" date="2019" name="Nat. Ecol. Evol.">
        <title>Megaphylogeny resolves global patterns of mushroom evolution.</title>
        <authorList>
            <person name="Varga T."/>
            <person name="Krizsan K."/>
            <person name="Foldi C."/>
            <person name="Dima B."/>
            <person name="Sanchez-Garcia M."/>
            <person name="Sanchez-Ramirez S."/>
            <person name="Szollosi G.J."/>
            <person name="Szarkandi J.G."/>
            <person name="Papp V."/>
            <person name="Albert L."/>
            <person name="Andreopoulos W."/>
            <person name="Angelini C."/>
            <person name="Antonin V."/>
            <person name="Barry K.W."/>
            <person name="Bougher N.L."/>
            <person name="Buchanan P."/>
            <person name="Buyck B."/>
            <person name="Bense V."/>
            <person name="Catcheside P."/>
            <person name="Chovatia M."/>
            <person name="Cooper J."/>
            <person name="Damon W."/>
            <person name="Desjardin D."/>
            <person name="Finy P."/>
            <person name="Geml J."/>
            <person name="Haridas S."/>
            <person name="Hughes K."/>
            <person name="Justo A."/>
            <person name="Karasinski D."/>
            <person name="Kautmanova I."/>
            <person name="Kiss B."/>
            <person name="Kocsube S."/>
            <person name="Kotiranta H."/>
            <person name="LaButti K.M."/>
            <person name="Lechner B.E."/>
            <person name="Liimatainen K."/>
            <person name="Lipzen A."/>
            <person name="Lukacs Z."/>
            <person name="Mihaltcheva S."/>
            <person name="Morgado L.N."/>
            <person name="Niskanen T."/>
            <person name="Noordeloos M.E."/>
            <person name="Ohm R.A."/>
            <person name="Ortiz-Santana B."/>
            <person name="Ovrebo C."/>
            <person name="Racz N."/>
            <person name="Riley R."/>
            <person name="Savchenko A."/>
            <person name="Shiryaev A."/>
            <person name="Soop K."/>
            <person name="Spirin V."/>
            <person name="Szebenyi C."/>
            <person name="Tomsovsky M."/>
            <person name="Tulloss R.E."/>
            <person name="Uehling J."/>
            <person name="Grigoriev I.V."/>
            <person name="Vagvolgyi C."/>
            <person name="Papp T."/>
            <person name="Martin F.M."/>
            <person name="Miettinen O."/>
            <person name="Hibbett D.S."/>
            <person name="Nagy L.G."/>
        </authorList>
    </citation>
    <scope>NUCLEOTIDE SEQUENCE [LARGE SCALE GENOMIC DNA]</scope>
    <source>
        <strain evidence="1 2">NL-1719</strain>
    </source>
</reference>
<sequence length="305" mass="33080">MSRRPAIIEEFDDDTDLPLPNQPLPHTGRHGPLLQEISDSDEEWEPSQQAGPASPSSQPTFRTQPQVGGDGRALPNNAVTDITPYKTWSCIYPIYIDAKRPYGTGQRRVERAKGIWWPLSKDMAEAATRLGLGTLHEVNKSHPRDWENPGRVRVQWKKDGKLVNPAIKTKKQMLEMISLQIQLLKPENVPKPPYTLAGREPPTEKGNTATAASSTKGKQSTSKAKASSTPHINNISGRRLPIPPEPQPPLANRVSAYSPALASGMLIEAVKAGMSATEANAVPGAPAPGSGVQKGKRKVVRVRGG</sequence>
<name>A0ACD3A8D7_9AGAR</name>
<keyword evidence="2" id="KW-1185">Reference proteome</keyword>
<gene>
    <name evidence="1" type="ORF">BDN72DRAFT_964890</name>
</gene>
<evidence type="ECO:0000313" key="2">
    <source>
        <dbReference type="Proteomes" id="UP000308600"/>
    </source>
</evidence>
<dbReference type="EMBL" id="ML208620">
    <property type="protein sequence ID" value="TFK61906.1"/>
    <property type="molecule type" value="Genomic_DNA"/>
</dbReference>